<organism evidence="3 4">
    <name type="scientific">Streptomyces oryzae</name>
    <dbReference type="NCBI Taxonomy" id="1434886"/>
    <lineage>
        <taxon>Bacteria</taxon>
        <taxon>Bacillati</taxon>
        <taxon>Actinomycetota</taxon>
        <taxon>Actinomycetes</taxon>
        <taxon>Kitasatosporales</taxon>
        <taxon>Streptomycetaceae</taxon>
        <taxon>Streptomyces</taxon>
    </lineage>
</organism>
<evidence type="ECO:0000256" key="1">
    <source>
        <dbReference type="SAM" id="SignalP"/>
    </source>
</evidence>
<dbReference type="Proteomes" id="UP001519064">
    <property type="component" value="Unassembled WGS sequence"/>
</dbReference>
<protein>
    <submittedName>
        <fullName evidence="3">DUF4232 domain-containing protein</fullName>
    </submittedName>
</protein>
<sequence length="192" mass="19910">MTGKQQKTSTARGRGLTRLGAAGLAVAAAAGLGLAGAGAAQALSSQAVSTVPTCRTSGLTASFGQKLGGGMNHEGVVLKLKNTSGHTCNVRGYPGLGLEDSGHRTLRSSVRWGDTYYAQDPGKKTLTLKNNQSVEAVVSWTHANAGTSGARHVNYLQVTPPANTAHKTHELRTWVDNGRLEVTALARRVPVG</sequence>
<keyword evidence="4" id="KW-1185">Reference proteome</keyword>
<feature type="domain" description="DUF4232" evidence="2">
    <location>
        <begin position="54"/>
        <end position="185"/>
    </location>
</feature>
<dbReference type="RefSeq" id="WP_209242754.1">
    <property type="nucleotide sequence ID" value="NZ_JADKMA010000197.1"/>
</dbReference>
<proteinExistence type="predicted"/>
<evidence type="ECO:0000313" key="4">
    <source>
        <dbReference type="Proteomes" id="UP001519064"/>
    </source>
</evidence>
<comment type="caution">
    <text evidence="3">The sequence shown here is derived from an EMBL/GenBank/DDBJ whole genome shotgun (WGS) entry which is preliminary data.</text>
</comment>
<accession>A0ABS3XJD1</accession>
<dbReference type="Pfam" id="PF14016">
    <property type="entry name" value="DUF4232"/>
    <property type="match status" value="1"/>
</dbReference>
<gene>
    <name evidence="3" type="ORF">ITI46_28315</name>
</gene>
<feature type="signal peptide" evidence="1">
    <location>
        <begin position="1"/>
        <end position="42"/>
    </location>
</feature>
<name>A0ABS3XJD1_9ACTN</name>
<dbReference type="EMBL" id="JADKMA010000197">
    <property type="protein sequence ID" value="MBO8195523.1"/>
    <property type="molecule type" value="Genomic_DNA"/>
</dbReference>
<evidence type="ECO:0000313" key="3">
    <source>
        <dbReference type="EMBL" id="MBO8195523.1"/>
    </source>
</evidence>
<reference evidence="3 4" key="1">
    <citation type="submission" date="2020-11" db="EMBL/GenBank/DDBJ databases">
        <title>Streptomyces spirodelae sp. nov., isolated from duckweed.</title>
        <authorList>
            <person name="Saimee Y."/>
            <person name="Duangmal K."/>
        </authorList>
    </citation>
    <scope>NUCLEOTIDE SEQUENCE [LARGE SCALE GENOMIC DNA]</scope>
    <source>
        <strain evidence="3 4">S16-07</strain>
    </source>
</reference>
<keyword evidence="1" id="KW-0732">Signal</keyword>
<evidence type="ECO:0000259" key="2">
    <source>
        <dbReference type="Pfam" id="PF14016"/>
    </source>
</evidence>
<feature type="chain" id="PRO_5045605462" evidence="1">
    <location>
        <begin position="43"/>
        <end position="192"/>
    </location>
</feature>
<dbReference type="InterPro" id="IPR025326">
    <property type="entry name" value="DUF4232"/>
</dbReference>